<gene>
    <name evidence="3" type="ORF">PR048_008059</name>
</gene>
<evidence type="ECO:0000313" key="4">
    <source>
        <dbReference type="Proteomes" id="UP001159363"/>
    </source>
</evidence>
<feature type="region of interest" description="Disordered" evidence="1">
    <location>
        <begin position="205"/>
        <end position="234"/>
    </location>
</feature>
<evidence type="ECO:0000256" key="1">
    <source>
        <dbReference type="SAM" id="MobiDB-lite"/>
    </source>
</evidence>
<feature type="region of interest" description="Disordered" evidence="1">
    <location>
        <begin position="127"/>
        <end position="146"/>
    </location>
</feature>
<feature type="compositionally biased region" description="Polar residues" evidence="1">
    <location>
        <begin position="214"/>
        <end position="225"/>
    </location>
</feature>
<comment type="caution">
    <text evidence="3">The sequence shown here is derived from an EMBL/GenBank/DDBJ whole genome shotgun (WGS) entry which is preliminary data.</text>
</comment>
<evidence type="ECO:0000256" key="2">
    <source>
        <dbReference type="SAM" id="SignalP"/>
    </source>
</evidence>
<evidence type="ECO:0000313" key="3">
    <source>
        <dbReference type="EMBL" id="KAJ8888568.1"/>
    </source>
</evidence>
<feature type="chain" id="PRO_5047088330" evidence="2">
    <location>
        <begin position="21"/>
        <end position="368"/>
    </location>
</feature>
<protein>
    <submittedName>
        <fullName evidence="3">Uncharacterized protein</fullName>
    </submittedName>
</protein>
<reference evidence="3 4" key="1">
    <citation type="submission" date="2023-02" db="EMBL/GenBank/DDBJ databases">
        <title>LHISI_Scaffold_Assembly.</title>
        <authorList>
            <person name="Stuart O.P."/>
            <person name="Cleave R."/>
            <person name="Magrath M.J.L."/>
            <person name="Mikheyev A.S."/>
        </authorList>
    </citation>
    <scope>NUCLEOTIDE SEQUENCE [LARGE SCALE GENOMIC DNA]</scope>
    <source>
        <strain evidence="3">Daus_M_001</strain>
        <tissue evidence="3">Leg muscle</tissue>
    </source>
</reference>
<dbReference type="EMBL" id="JARBHB010000003">
    <property type="protein sequence ID" value="KAJ8888568.1"/>
    <property type="molecule type" value="Genomic_DNA"/>
</dbReference>
<name>A0ABQ9HW09_9NEOP</name>
<sequence>MKASLRIFISVLLYSYDILCENKLVTDMNTLFTRSSEKIPGRVTGFSQVGIVPDDAVGLPVFSGSPVSPDLSFQRCSIFTSITLIGSHDLDVKSRPNLLTHSLTRARGRPAADEGLSALGRRREGWKSGCASSASEREGHSSLDNTEAKQPLQLQPMNHHGAVCPSIEVAPTRRSPELGFDSQPCQSTLHMYTGDCHGGTTALIVPPGGRARSTRQLQHPRNTGGTLMCTEREWGGDDMMGVGGTEKGRAEGPPTLLTREPTWGARSGMLLWGQRQWGEAKGGRDHTPRCQLGNKPGNLVNAIVPAMVGTQFITHRSGSAACMCSPLPGHVDPPCRREPGNWLAIVITEARPLICALPTYQAPRRKHC</sequence>
<feature type="signal peptide" evidence="2">
    <location>
        <begin position="1"/>
        <end position="20"/>
    </location>
</feature>
<dbReference type="Proteomes" id="UP001159363">
    <property type="component" value="Chromosome 3"/>
</dbReference>
<organism evidence="3 4">
    <name type="scientific">Dryococelus australis</name>
    <dbReference type="NCBI Taxonomy" id="614101"/>
    <lineage>
        <taxon>Eukaryota</taxon>
        <taxon>Metazoa</taxon>
        <taxon>Ecdysozoa</taxon>
        <taxon>Arthropoda</taxon>
        <taxon>Hexapoda</taxon>
        <taxon>Insecta</taxon>
        <taxon>Pterygota</taxon>
        <taxon>Neoptera</taxon>
        <taxon>Polyneoptera</taxon>
        <taxon>Phasmatodea</taxon>
        <taxon>Verophasmatodea</taxon>
        <taxon>Anareolatae</taxon>
        <taxon>Phasmatidae</taxon>
        <taxon>Eurycanthinae</taxon>
        <taxon>Dryococelus</taxon>
    </lineage>
</organism>
<proteinExistence type="predicted"/>
<keyword evidence="4" id="KW-1185">Reference proteome</keyword>
<accession>A0ABQ9HW09</accession>
<keyword evidence="2" id="KW-0732">Signal</keyword>